<evidence type="ECO:0000313" key="5">
    <source>
        <dbReference type="EMBL" id="SUL37477.1"/>
    </source>
</evidence>
<dbReference type="GO" id="GO:0005576">
    <property type="term" value="C:extracellular region"/>
    <property type="evidence" value="ECO:0007669"/>
    <property type="project" value="InterPro"/>
</dbReference>
<sequence length="165" mass="18738">MQKVCFKLYETCYTNSVISYNPKRRLRYETKIICYCHLALGLLSTVGAALPSHEASADSNNGYKEMTVDGYHTVPYTISVDGITALHRTYFIFPENKNVLYQEIDSKVKNELASQRGVTTEKINNAQTATYTLTLNDGNKKVVNLKKNDDAKIQLIQVQSNRYKL</sequence>
<gene>
    <name evidence="5" type="primary">map-w</name>
    <name evidence="5" type="ORF">NCTC10702_03488</name>
</gene>
<reference evidence="5 6" key="1">
    <citation type="submission" date="2018-06" db="EMBL/GenBank/DDBJ databases">
        <authorList>
            <consortium name="Pathogen Informatics"/>
            <person name="Doyle S."/>
        </authorList>
    </citation>
    <scope>NUCLEOTIDE SEQUENCE [LARGE SCALE GENOMIC DNA]</scope>
    <source>
        <strain evidence="5 6">NCTC10702</strain>
    </source>
</reference>
<dbReference type="InterPro" id="IPR016091">
    <property type="entry name" value="SuperAg_toxin_C"/>
</dbReference>
<keyword evidence="2" id="KW-0677">Repeat</keyword>
<evidence type="ECO:0000313" key="6">
    <source>
        <dbReference type="Proteomes" id="UP000254116"/>
    </source>
</evidence>
<feature type="domain" description="MAP" evidence="4">
    <location>
        <begin position="68"/>
        <end position="165"/>
    </location>
</feature>
<keyword evidence="1" id="KW-0732">Signal</keyword>
<name>A0A380END3_STAAU</name>
<proteinExistence type="predicted"/>
<dbReference type="EMBL" id="UHBY01000003">
    <property type="protein sequence ID" value="SUL37477.1"/>
    <property type="molecule type" value="Genomic_DNA"/>
</dbReference>
<feature type="repeat" description="MAP" evidence="3">
    <location>
        <begin position="68"/>
        <end position="165"/>
    </location>
</feature>
<dbReference type="Proteomes" id="UP000254116">
    <property type="component" value="Unassembled WGS sequence"/>
</dbReference>
<dbReference type="InterPro" id="IPR005298">
    <property type="entry name" value="MAP_dom"/>
</dbReference>
<dbReference type="SUPFAM" id="SSF54334">
    <property type="entry name" value="Superantigen toxins, C-terminal domain"/>
    <property type="match status" value="1"/>
</dbReference>
<evidence type="ECO:0000256" key="2">
    <source>
        <dbReference type="ARBA" id="ARBA00022737"/>
    </source>
</evidence>
<dbReference type="Gene3D" id="3.10.20.120">
    <property type="match status" value="1"/>
</dbReference>
<evidence type="ECO:0000256" key="1">
    <source>
        <dbReference type="ARBA" id="ARBA00022729"/>
    </source>
</evidence>
<evidence type="ECO:0000259" key="4">
    <source>
        <dbReference type="PROSITE" id="PS51223"/>
    </source>
</evidence>
<dbReference type="AlphaFoldDB" id="A0A380END3"/>
<dbReference type="PROSITE" id="PS51223">
    <property type="entry name" value="MAP"/>
    <property type="match status" value="1"/>
</dbReference>
<evidence type="ECO:0000256" key="3">
    <source>
        <dbReference type="PROSITE-ProRule" id="PRU00567"/>
    </source>
</evidence>
<dbReference type="Pfam" id="PF03642">
    <property type="entry name" value="MAP"/>
    <property type="match status" value="1"/>
</dbReference>
<protein>
    <submittedName>
        <fullName evidence="5">Truncated cell surface protein map-w</fullName>
    </submittedName>
</protein>
<organism evidence="5 6">
    <name type="scientific">Staphylococcus aureus</name>
    <dbReference type="NCBI Taxonomy" id="1280"/>
    <lineage>
        <taxon>Bacteria</taxon>
        <taxon>Bacillati</taxon>
        <taxon>Bacillota</taxon>
        <taxon>Bacilli</taxon>
        <taxon>Bacillales</taxon>
        <taxon>Staphylococcaceae</taxon>
        <taxon>Staphylococcus</taxon>
    </lineage>
</organism>
<accession>A0A380END3</accession>